<dbReference type="Proteomes" id="UP000321570">
    <property type="component" value="Unassembled WGS sequence"/>
</dbReference>
<accession>A0A564YY05</accession>
<proteinExistence type="predicted"/>
<protein>
    <submittedName>
        <fullName evidence="2">Uncharacterized protein</fullName>
    </submittedName>
</protein>
<evidence type="ECO:0000313" key="1">
    <source>
        <dbReference type="EMBL" id="VUZ52166.1"/>
    </source>
</evidence>
<gene>
    <name evidence="2" type="ORF">WMSIL1_LOCUS10651</name>
    <name evidence="1" type="ORF">WMSIL1_LOCUS10721</name>
</gene>
<dbReference type="EMBL" id="CABIJS010000466">
    <property type="protein sequence ID" value="VUZ52167.1"/>
    <property type="molecule type" value="Genomic_DNA"/>
</dbReference>
<name>A0A564YY05_HYMDI</name>
<sequence length="126" mass="14025">MSLIPPSQQDYCPAPPLLQLSTHSIYKHPDAIFPQLPFRHPLFLPTSTRWGFPSTFTGQLLQSGPSSSFNLSDPQPVSNQDPCSLTWFCKLLTTTHVQGSEQETFSTQHHSCSYHFGHSLANLGVN</sequence>
<reference evidence="2 3" key="1">
    <citation type="submission" date="2019-07" db="EMBL/GenBank/DDBJ databases">
        <authorList>
            <person name="Jastrzebski P J."/>
            <person name="Paukszto L."/>
            <person name="Jastrzebski P J."/>
        </authorList>
    </citation>
    <scope>NUCLEOTIDE SEQUENCE [LARGE SCALE GENOMIC DNA]</scope>
    <source>
        <strain evidence="2 3">WMS-il1</strain>
    </source>
</reference>
<dbReference type="AlphaFoldDB" id="A0A564YY05"/>
<organism evidence="2 3">
    <name type="scientific">Hymenolepis diminuta</name>
    <name type="common">Rat tapeworm</name>
    <dbReference type="NCBI Taxonomy" id="6216"/>
    <lineage>
        <taxon>Eukaryota</taxon>
        <taxon>Metazoa</taxon>
        <taxon>Spiralia</taxon>
        <taxon>Lophotrochozoa</taxon>
        <taxon>Platyhelminthes</taxon>
        <taxon>Cestoda</taxon>
        <taxon>Eucestoda</taxon>
        <taxon>Cyclophyllidea</taxon>
        <taxon>Hymenolepididae</taxon>
        <taxon>Hymenolepis</taxon>
    </lineage>
</organism>
<evidence type="ECO:0000313" key="3">
    <source>
        <dbReference type="Proteomes" id="UP000321570"/>
    </source>
</evidence>
<dbReference type="EMBL" id="CABIJS010000466">
    <property type="protein sequence ID" value="VUZ52166.1"/>
    <property type="molecule type" value="Genomic_DNA"/>
</dbReference>
<keyword evidence="3" id="KW-1185">Reference proteome</keyword>
<evidence type="ECO:0000313" key="2">
    <source>
        <dbReference type="EMBL" id="VUZ52167.1"/>
    </source>
</evidence>